<dbReference type="RefSeq" id="WP_377917165.1">
    <property type="nucleotide sequence ID" value="NZ_JBHSKS010000017.1"/>
</dbReference>
<dbReference type="PANTHER" id="PTHR34606">
    <property type="entry name" value="BON DOMAIN-CONTAINING PROTEIN"/>
    <property type="match status" value="1"/>
</dbReference>
<evidence type="ECO:0000313" key="3">
    <source>
        <dbReference type="Proteomes" id="UP001596163"/>
    </source>
</evidence>
<accession>A0ABW0C0A0</accession>
<dbReference type="PROSITE" id="PS50914">
    <property type="entry name" value="BON"/>
    <property type="match status" value="1"/>
</dbReference>
<dbReference type="Pfam" id="PF04972">
    <property type="entry name" value="BON"/>
    <property type="match status" value="1"/>
</dbReference>
<comment type="caution">
    <text evidence="2">The sequence shown here is derived from an EMBL/GenBank/DDBJ whole genome shotgun (WGS) entry which is preliminary data.</text>
</comment>
<gene>
    <name evidence="2" type="ORF">ACFPIK_16255</name>
</gene>
<dbReference type="Gene3D" id="3.30.1340.30">
    <property type="match status" value="1"/>
</dbReference>
<name>A0ABW0C0A0_9BACT</name>
<dbReference type="PANTHER" id="PTHR34606:SF15">
    <property type="entry name" value="BON DOMAIN-CONTAINING PROTEIN"/>
    <property type="match status" value="1"/>
</dbReference>
<proteinExistence type="predicted"/>
<dbReference type="EMBL" id="JBHSKS010000017">
    <property type="protein sequence ID" value="MFC5193326.1"/>
    <property type="molecule type" value="Genomic_DNA"/>
</dbReference>
<organism evidence="2 3">
    <name type="scientific">Algoriphagus aquatilis</name>
    <dbReference type="NCBI Taxonomy" id="490186"/>
    <lineage>
        <taxon>Bacteria</taxon>
        <taxon>Pseudomonadati</taxon>
        <taxon>Bacteroidota</taxon>
        <taxon>Cytophagia</taxon>
        <taxon>Cytophagales</taxon>
        <taxon>Cyclobacteriaceae</taxon>
        <taxon>Algoriphagus</taxon>
    </lineage>
</organism>
<evidence type="ECO:0000259" key="1">
    <source>
        <dbReference type="PROSITE" id="PS50914"/>
    </source>
</evidence>
<reference evidence="3" key="1">
    <citation type="journal article" date="2019" name="Int. J. Syst. Evol. Microbiol.">
        <title>The Global Catalogue of Microorganisms (GCM) 10K type strain sequencing project: providing services to taxonomists for standard genome sequencing and annotation.</title>
        <authorList>
            <consortium name="The Broad Institute Genomics Platform"/>
            <consortium name="The Broad Institute Genome Sequencing Center for Infectious Disease"/>
            <person name="Wu L."/>
            <person name="Ma J."/>
        </authorList>
    </citation>
    <scope>NUCLEOTIDE SEQUENCE [LARGE SCALE GENOMIC DNA]</scope>
    <source>
        <strain evidence="3">CGMCC 1.7030</strain>
    </source>
</reference>
<dbReference type="InterPro" id="IPR051686">
    <property type="entry name" value="Lipoprotein_DolP"/>
</dbReference>
<dbReference type="Proteomes" id="UP001596163">
    <property type="component" value="Unassembled WGS sequence"/>
</dbReference>
<keyword evidence="3" id="KW-1185">Reference proteome</keyword>
<dbReference type="InterPro" id="IPR007055">
    <property type="entry name" value="BON_dom"/>
</dbReference>
<evidence type="ECO:0000313" key="2">
    <source>
        <dbReference type="EMBL" id="MFC5193326.1"/>
    </source>
</evidence>
<protein>
    <submittedName>
        <fullName evidence="2">BON domain-containing protein</fullName>
    </submittedName>
</protein>
<feature type="domain" description="BON" evidence="1">
    <location>
        <begin position="149"/>
        <end position="217"/>
    </location>
</feature>
<sequence>MKTNQKLQRAGKNAIQTEQLLPASEIGFTAKDGNVSLTGVEDSYARRPPTEHAAQKAIGENDLVEKTEVKFHSLLRKTDAEIANQGLKTSKNNSSVSKDEVTVKAEKVWGSLKGEFRVIYQKESAKQRPHYLSGRKGVTKALKIKLRLENADKRRDIEAALGRSLSIDTSDIIVTVSGTTVTLTGTVNSWYQKEEAGRIASTMPGIWQVKNELAVDNEYAFT</sequence>